<reference evidence="8 9" key="1">
    <citation type="submission" date="2015-05" db="EMBL/GenBank/DDBJ databases">
        <title>Whole genome sequence and identification of bacterial endophytes from Costus igneus.</title>
        <authorList>
            <person name="Lee Y.P."/>
            <person name="Gan H.M."/>
            <person name="Eng W."/>
            <person name="Wheatley M.S."/>
            <person name="Caraballo A."/>
            <person name="Polter S."/>
            <person name="Savka M.A."/>
            <person name="Hudson A.O."/>
        </authorList>
    </citation>
    <scope>NUCLEOTIDE SEQUENCE [LARGE SCALE GENOMIC DNA]</scope>
    <source>
        <strain evidence="8 9">RIT379</strain>
    </source>
</reference>
<feature type="transmembrane region" description="Helical" evidence="6">
    <location>
        <begin position="164"/>
        <end position="184"/>
    </location>
</feature>
<comment type="subcellular location">
    <subcellularLocation>
        <location evidence="1">Cell membrane</location>
        <topology evidence="1">Multi-pass membrane protein</topology>
    </subcellularLocation>
</comment>
<dbReference type="SUPFAM" id="SSF103473">
    <property type="entry name" value="MFS general substrate transporter"/>
    <property type="match status" value="1"/>
</dbReference>
<evidence type="ECO:0000256" key="3">
    <source>
        <dbReference type="ARBA" id="ARBA00022692"/>
    </source>
</evidence>
<feature type="transmembrane region" description="Helical" evidence="6">
    <location>
        <begin position="76"/>
        <end position="94"/>
    </location>
</feature>
<dbReference type="PATRIC" id="fig|1397.4.peg.2107"/>
<feature type="transmembrane region" description="Helical" evidence="6">
    <location>
        <begin position="370"/>
        <end position="388"/>
    </location>
</feature>
<evidence type="ECO:0000256" key="5">
    <source>
        <dbReference type="ARBA" id="ARBA00023136"/>
    </source>
</evidence>
<dbReference type="Gene3D" id="1.20.1250.20">
    <property type="entry name" value="MFS general substrate transporter like domains"/>
    <property type="match status" value="1"/>
</dbReference>
<feature type="transmembrane region" description="Helical" evidence="6">
    <location>
        <begin position="305"/>
        <end position="326"/>
    </location>
</feature>
<evidence type="ECO:0000256" key="1">
    <source>
        <dbReference type="ARBA" id="ARBA00004651"/>
    </source>
</evidence>
<evidence type="ECO:0000313" key="8">
    <source>
        <dbReference type="EMBL" id="KLV28070.1"/>
    </source>
</evidence>
<dbReference type="RefSeq" id="WP_047940623.1">
    <property type="nucleotide sequence ID" value="NZ_CP053989.1"/>
</dbReference>
<feature type="transmembrane region" description="Helical" evidence="6">
    <location>
        <begin position="338"/>
        <end position="358"/>
    </location>
</feature>
<keyword evidence="3 6" id="KW-0812">Transmembrane</keyword>
<feature type="transmembrane region" description="Helical" evidence="6">
    <location>
        <begin position="220"/>
        <end position="241"/>
    </location>
</feature>
<dbReference type="CDD" id="cd17489">
    <property type="entry name" value="MFS_YfcJ_like"/>
    <property type="match status" value="1"/>
</dbReference>
<name>A0A0J1LG23_NIACI</name>
<sequence length="409" mass="44993">MNKEPLWTKGFIQIWVSNFFLFMTFYFLLVSLPIYAIRELNGKQSTAGLVVTVFIITAILIRPVAGNLMQKFGKKAIFVTSLLIFLVAAVFYLFSDSITSLLIVRALHGIGFGMATTATGTIVADILPSSRRGEGMGYYSMSMNLAMVVGPFIGLQAINSWGTSTLFILALIFAFFAILTGGFMKLDSDMETERVEQEAKVKEKKGIQFDRIIESTAVKISIVAAIFGLVYSSILSFVSVYAENKGFISVSGYFFVVYAIFMLIARPFAGKWFDRYGANKIVYPCIVLFSIGMLVLGTAQSEWMFLLSAALIGLGYGSMFPCLQTIAIQKAAPHRRGLATATFLSIFDIGIGFGSYIVGIIGDAIGLNSFYSLSSIYILIGIAVYYYLHGKTIRNEKTVTKKEQLNRGA</sequence>
<dbReference type="OrthoDB" id="9814001at2"/>
<dbReference type="AlphaFoldDB" id="A0A0J1LG23"/>
<dbReference type="InterPro" id="IPR020846">
    <property type="entry name" value="MFS_dom"/>
</dbReference>
<evidence type="ECO:0000256" key="6">
    <source>
        <dbReference type="SAM" id="Phobius"/>
    </source>
</evidence>
<dbReference type="PANTHER" id="PTHR23531">
    <property type="entry name" value="QUINOLENE RESISTANCE PROTEIN NORA"/>
    <property type="match status" value="1"/>
</dbReference>
<dbReference type="InterPro" id="IPR005829">
    <property type="entry name" value="Sugar_transporter_CS"/>
</dbReference>
<evidence type="ECO:0000256" key="4">
    <source>
        <dbReference type="ARBA" id="ARBA00022989"/>
    </source>
</evidence>
<feature type="transmembrane region" description="Helical" evidence="6">
    <location>
        <begin position="12"/>
        <end position="35"/>
    </location>
</feature>
<feature type="transmembrane region" description="Helical" evidence="6">
    <location>
        <begin position="139"/>
        <end position="158"/>
    </location>
</feature>
<dbReference type="PROSITE" id="PS50850">
    <property type="entry name" value="MFS"/>
    <property type="match status" value="1"/>
</dbReference>
<feature type="transmembrane region" description="Helical" evidence="6">
    <location>
        <begin position="106"/>
        <end position="127"/>
    </location>
</feature>
<dbReference type="InterPro" id="IPR052714">
    <property type="entry name" value="MFS_Exporter"/>
</dbReference>
<comment type="caution">
    <text evidence="8">The sequence shown here is derived from an EMBL/GenBank/DDBJ whole genome shotgun (WGS) entry which is preliminary data.</text>
</comment>
<evidence type="ECO:0000313" key="9">
    <source>
        <dbReference type="Proteomes" id="UP000036045"/>
    </source>
</evidence>
<dbReference type="GO" id="GO:0005886">
    <property type="term" value="C:plasma membrane"/>
    <property type="evidence" value="ECO:0007669"/>
    <property type="project" value="UniProtKB-SubCell"/>
</dbReference>
<protein>
    <submittedName>
        <fullName evidence="8">Multidrug MFS transporter</fullName>
    </submittedName>
</protein>
<feature type="transmembrane region" description="Helical" evidence="6">
    <location>
        <begin position="247"/>
        <end position="269"/>
    </location>
</feature>
<keyword evidence="2" id="KW-0813">Transport</keyword>
<dbReference type="PROSITE" id="PS00217">
    <property type="entry name" value="SUGAR_TRANSPORT_2"/>
    <property type="match status" value="1"/>
</dbReference>
<keyword evidence="9" id="KW-1185">Reference proteome</keyword>
<dbReference type="GO" id="GO:0022857">
    <property type="term" value="F:transmembrane transporter activity"/>
    <property type="evidence" value="ECO:0007669"/>
    <property type="project" value="InterPro"/>
</dbReference>
<evidence type="ECO:0000256" key="2">
    <source>
        <dbReference type="ARBA" id="ARBA00022448"/>
    </source>
</evidence>
<dbReference type="Proteomes" id="UP000036045">
    <property type="component" value="Unassembled WGS sequence"/>
</dbReference>
<dbReference type="PANTHER" id="PTHR23531:SF2">
    <property type="entry name" value="PERMEASE"/>
    <property type="match status" value="1"/>
</dbReference>
<feature type="transmembrane region" description="Helical" evidence="6">
    <location>
        <begin position="281"/>
        <end position="299"/>
    </location>
</feature>
<evidence type="ECO:0000259" key="7">
    <source>
        <dbReference type="PROSITE" id="PS50850"/>
    </source>
</evidence>
<dbReference type="EMBL" id="LDPH01000002">
    <property type="protein sequence ID" value="KLV28070.1"/>
    <property type="molecule type" value="Genomic_DNA"/>
</dbReference>
<gene>
    <name evidence="8" type="ORF">ABW02_04090</name>
</gene>
<dbReference type="InterPro" id="IPR036259">
    <property type="entry name" value="MFS_trans_sf"/>
</dbReference>
<feature type="transmembrane region" description="Helical" evidence="6">
    <location>
        <begin position="47"/>
        <end position="64"/>
    </location>
</feature>
<dbReference type="InterPro" id="IPR011701">
    <property type="entry name" value="MFS"/>
</dbReference>
<proteinExistence type="predicted"/>
<feature type="domain" description="Major facilitator superfamily (MFS) profile" evidence="7">
    <location>
        <begin position="10"/>
        <end position="392"/>
    </location>
</feature>
<keyword evidence="5 6" id="KW-0472">Membrane</keyword>
<dbReference type="GeneID" id="56349876"/>
<accession>A0A0J1LG23</accession>
<organism evidence="8 9">
    <name type="scientific">Niallia circulans</name>
    <name type="common">Bacillus circulans</name>
    <dbReference type="NCBI Taxonomy" id="1397"/>
    <lineage>
        <taxon>Bacteria</taxon>
        <taxon>Bacillati</taxon>
        <taxon>Bacillota</taxon>
        <taxon>Bacilli</taxon>
        <taxon>Bacillales</taxon>
        <taxon>Bacillaceae</taxon>
        <taxon>Niallia</taxon>
    </lineage>
</organism>
<keyword evidence="4 6" id="KW-1133">Transmembrane helix</keyword>
<dbReference type="Pfam" id="PF07690">
    <property type="entry name" value="MFS_1"/>
    <property type="match status" value="2"/>
</dbReference>